<dbReference type="GO" id="GO:0005516">
    <property type="term" value="F:calmodulin binding"/>
    <property type="evidence" value="ECO:0007669"/>
    <property type="project" value="UniProtKB-KW"/>
</dbReference>
<keyword evidence="3" id="KW-0808">Transferase</keyword>
<dbReference type="PROSITE" id="PS00108">
    <property type="entry name" value="PROTEIN_KINASE_ST"/>
    <property type="match status" value="1"/>
</dbReference>
<dbReference type="EC" id="2.7.11.1" evidence="1"/>
<keyword evidence="2 11" id="KW-0723">Serine/threonine-protein kinase</keyword>
<dbReference type="GO" id="GO:0034599">
    <property type="term" value="P:cellular response to oxidative stress"/>
    <property type="evidence" value="ECO:0007669"/>
    <property type="project" value="EnsemblFungi"/>
</dbReference>
<dbReference type="CDD" id="cd14096">
    <property type="entry name" value="STKc_RCK1-like"/>
    <property type="match status" value="1"/>
</dbReference>
<dbReference type="PANTHER" id="PTHR24347">
    <property type="entry name" value="SERINE/THREONINE-PROTEIN KINASE"/>
    <property type="match status" value="1"/>
</dbReference>
<evidence type="ECO:0000256" key="3">
    <source>
        <dbReference type="ARBA" id="ARBA00022679"/>
    </source>
</evidence>
<evidence type="ECO:0000256" key="5">
    <source>
        <dbReference type="ARBA" id="ARBA00022777"/>
    </source>
</evidence>
<dbReference type="HOGENOM" id="CLU_006421_1_1_1"/>
<evidence type="ECO:0000313" key="13">
    <source>
        <dbReference type="EMBL" id="CCF59990.1"/>
    </source>
</evidence>
<evidence type="ECO:0000256" key="1">
    <source>
        <dbReference type="ARBA" id="ARBA00012513"/>
    </source>
</evidence>
<dbReference type="eggNOG" id="KOG0032">
    <property type="taxonomic scope" value="Eukaryota"/>
</dbReference>
<dbReference type="SMART" id="SM00220">
    <property type="entry name" value="S_TKc"/>
    <property type="match status" value="1"/>
</dbReference>
<comment type="catalytic activity">
    <reaction evidence="9">
        <text>L-seryl-[protein] + ATP = O-phospho-L-seryl-[protein] + ADP + H(+)</text>
        <dbReference type="Rhea" id="RHEA:17989"/>
        <dbReference type="Rhea" id="RHEA-COMP:9863"/>
        <dbReference type="Rhea" id="RHEA-COMP:11604"/>
        <dbReference type="ChEBI" id="CHEBI:15378"/>
        <dbReference type="ChEBI" id="CHEBI:29999"/>
        <dbReference type="ChEBI" id="CHEBI:30616"/>
        <dbReference type="ChEBI" id="CHEBI:83421"/>
        <dbReference type="ChEBI" id="CHEBI:456216"/>
        <dbReference type="EC" id="2.7.11.1"/>
    </reaction>
</comment>
<dbReference type="PROSITE" id="PS50011">
    <property type="entry name" value="PROTEIN_KINASE_DOM"/>
    <property type="match status" value="1"/>
</dbReference>
<dbReference type="Gene3D" id="3.30.200.20">
    <property type="entry name" value="Phosphorylase Kinase, domain 1"/>
    <property type="match status" value="1"/>
</dbReference>
<gene>
    <name evidence="13" type="primary">KAFR0I02100</name>
    <name evidence="13" type="ORF">KAFR_0I02100</name>
</gene>
<feature type="binding site" evidence="10">
    <location>
        <position position="80"/>
    </location>
    <ligand>
        <name>ATP</name>
        <dbReference type="ChEBI" id="CHEBI:30616"/>
    </ligand>
</feature>
<keyword evidence="5" id="KW-0418">Kinase</keyword>
<dbReference type="Gene3D" id="1.10.510.10">
    <property type="entry name" value="Transferase(Phosphotransferase) domain 1"/>
    <property type="match status" value="1"/>
</dbReference>
<dbReference type="GO" id="GO:0040020">
    <property type="term" value="P:regulation of meiotic nuclear division"/>
    <property type="evidence" value="ECO:0007669"/>
    <property type="project" value="EnsemblFungi"/>
</dbReference>
<dbReference type="InterPro" id="IPR011009">
    <property type="entry name" value="Kinase-like_dom_sf"/>
</dbReference>
<dbReference type="InParanoid" id="H2B040"/>
<evidence type="ECO:0000256" key="10">
    <source>
        <dbReference type="PROSITE-ProRule" id="PRU10141"/>
    </source>
</evidence>
<keyword evidence="4 10" id="KW-0547">Nucleotide-binding</keyword>
<evidence type="ECO:0000256" key="6">
    <source>
        <dbReference type="ARBA" id="ARBA00022840"/>
    </source>
</evidence>
<keyword evidence="6 10" id="KW-0067">ATP-binding</keyword>
<evidence type="ECO:0000259" key="12">
    <source>
        <dbReference type="PROSITE" id="PS50011"/>
    </source>
</evidence>
<dbReference type="Pfam" id="PF00069">
    <property type="entry name" value="Pkinase"/>
    <property type="match status" value="1"/>
</dbReference>
<accession>H2B040</accession>
<evidence type="ECO:0000256" key="8">
    <source>
        <dbReference type="ARBA" id="ARBA00047899"/>
    </source>
</evidence>
<reference evidence="13 14" key="1">
    <citation type="journal article" date="2011" name="Proc. Natl. Acad. Sci. U.S.A.">
        <title>Evolutionary erosion of yeast sex chromosomes by mating-type switching accidents.</title>
        <authorList>
            <person name="Gordon J.L."/>
            <person name="Armisen D."/>
            <person name="Proux-Wera E."/>
            <person name="Oheigeartaigh S.S."/>
            <person name="Byrne K.P."/>
            <person name="Wolfe K.H."/>
        </authorList>
    </citation>
    <scope>NUCLEOTIDE SEQUENCE [LARGE SCALE GENOMIC DNA]</scope>
    <source>
        <strain evidence="14">ATCC 22294 / BCRC 22015 / CBS 2517 / CECT 1963 / NBRC 1671 / NRRL Y-8276</strain>
    </source>
</reference>
<evidence type="ECO:0000256" key="9">
    <source>
        <dbReference type="ARBA" id="ARBA00048679"/>
    </source>
</evidence>
<dbReference type="KEGG" id="kaf:KAFR_0I02100"/>
<sequence length="460" mass="52935">MNKIKALFSKKDMETVSVKEVDEIRQEEVIKEMVPRFKEQFELNDYKLLCKVGEGAFSKVYKAVPLNTTIAKNHKHVAVKIINKDNLHEKEQKEDSNVGKTTTRQQVLKEVSIHKLISSNCENIVQFIEFKETRSNYYIVQELLDGGEIFNEIVKYTYFSEDLCRHVIRQLGLAIRHLHSMGVVHRDIKPENLLFNPIAYQPNETPKLRKSDDPNTKVDEGVFIPHVGGGSIGIVKLADFGLSKQIFQTNTMTPCGTVGYTAPEVVKDENYSMKVDMWGVGCVLYTMLCGFPPFFDDKIDVLTEKISKGQYTFLKPWWDEISDGAKRCVRKLLEVDPHRRYDIEQFLQDPWLNSFDCEKVAQQVQRKKSRAHARMPPHVDTSLLYSPAAVAMRDAFDISNAVQRIEQEKKRNLLTSLNEDSELLGFTATTGLDDRMFQLRLNSSTIVKRRKHKQELLANK</sequence>
<evidence type="ECO:0000256" key="4">
    <source>
        <dbReference type="ARBA" id="ARBA00022741"/>
    </source>
</evidence>
<dbReference type="InterPro" id="IPR017441">
    <property type="entry name" value="Protein_kinase_ATP_BS"/>
</dbReference>
<evidence type="ECO:0000256" key="11">
    <source>
        <dbReference type="RuleBase" id="RU000304"/>
    </source>
</evidence>
<comment type="similarity">
    <text evidence="11">Belongs to the protein kinase superfamily.</text>
</comment>
<dbReference type="PROSITE" id="PS00107">
    <property type="entry name" value="PROTEIN_KINASE_ATP"/>
    <property type="match status" value="1"/>
</dbReference>
<keyword evidence="14" id="KW-1185">Reference proteome</keyword>
<dbReference type="GO" id="GO:0004674">
    <property type="term" value="F:protein serine/threonine kinase activity"/>
    <property type="evidence" value="ECO:0007669"/>
    <property type="project" value="UniProtKB-KW"/>
</dbReference>
<dbReference type="OrthoDB" id="1738954at2759"/>
<dbReference type="InterPro" id="IPR008271">
    <property type="entry name" value="Ser/Thr_kinase_AS"/>
</dbReference>
<dbReference type="InterPro" id="IPR000719">
    <property type="entry name" value="Prot_kinase_dom"/>
</dbReference>
<dbReference type="Proteomes" id="UP000005220">
    <property type="component" value="Chromosome 9"/>
</dbReference>
<organism evidence="13 14">
    <name type="scientific">Kazachstania africana (strain ATCC 22294 / BCRC 22015 / CBS 2517 / CECT 1963 / NBRC 1671 / NRRL Y-8276)</name>
    <name type="common">Yeast</name>
    <name type="synonym">Kluyveromyces africanus</name>
    <dbReference type="NCBI Taxonomy" id="1071382"/>
    <lineage>
        <taxon>Eukaryota</taxon>
        <taxon>Fungi</taxon>
        <taxon>Dikarya</taxon>
        <taxon>Ascomycota</taxon>
        <taxon>Saccharomycotina</taxon>
        <taxon>Saccharomycetes</taxon>
        <taxon>Saccharomycetales</taxon>
        <taxon>Saccharomycetaceae</taxon>
        <taxon>Kazachstania</taxon>
    </lineage>
</organism>
<feature type="domain" description="Protein kinase" evidence="12">
    <location>
        <begin position="46"/>
        <end position="352"/>
    </location>
</feature>
<evidence type="ECO:0000313" key="14">
    <source>
        <dbReference type="Proteomes" id="UP000005220"/>
    </source>
</evidence>
<dbReference type="STRING" id="1071382.H2B040"/>
<dbReference type="EMBL" id="HE650829">
    <property type="protein sequence ID" value="CCF59990.1"/>
    <property type="molecule type" value="Genomic_DNA"/>
</dbReference>
<comment type="catalytic activity">
    <reaction evidence="8">
        <text>L-threonyl-[protein] + ATP = O-phospho-L-threonyl-[protein] + ADP + H(+)</text>
        <dbReference type="Rhea" id="RHEA:46608"/>
        <dbReference type="Rhea" id="RHEA-COMP:11060"/>
        <dbReference type="Rhea" id="RHEA-COMP:11605"/>
        <dbReference type="ChEBI" id="CHEBI:15378"/>
        <dbReference type="ChEBI" id="CHEBI:30013"/>
        <dbReference type="ChEBI" id="CHEBI:30616"/>
        <dbReference type="ChEBI" id="CHEBI:61977"/>
        <dbReference type="ChEBI" id="CHEBI:456216"/>
        <dbReference type="EC" id="2.7.11.1"/>
    </reaction>
</comment>
<dbReference type="GO" id="GO:0007231">
    <property type="term" value="P:osmosensory signaling pathway"/>
    <property type="evidence" value="ECO:0007669"/>
    <property type="project" value="EnsemblFungi"/>
</dbReference>
<keyword evidence="7" id="KW-0112">Calmodulin-binding</keyword>
<dbReference type="GeneID" id="13883626"/>
<protein>
    <recommendedName>
        <fullName evidence="1">non-specific serine/threonine protein kinase</fullName>
        <ecNumber evidence="1">2.7.11.1</ecNumber>
    </recommendedName>
</protein>
<dbReference type="RefSeq" id="XP_003959125.1">
    <property type="nucleotide sequence ID" value="XM_003959076.1"/>
</dbReference>
<dbReference type="GO" id="GO:0005524">
    <property type="term" value="F:ATP binding"/>
    <property type="evidence" value="ECO:0007669"/>
    <property type="project" value="UniProtKB-UniRule"/>
</dbReference>
<dbReference type="FunCoup" id="H2B040">
    <property type="interactions" value="318"/>
</dbReference>
<evidence type="ECO:0000256" key="2">
    <source>
        <dbReference type="ARBA" id="ARBA00022527"/>
    </source>
</evidence>
<dbReference type="FunFam" id="1.10.510.10:FF:000731">
    <property type="entry name" value="Serine/threonine-protein kinase RCK1"/>
    <property type="match status" value="1"/>
</dbReference>
<dbReference type="SUPFAM" id="SSF56112">
    <property type="entry name" value="Protein kinase-like (PK-like)"/>
    <property type="match status" value="1"/>
</dbReference>
<evidence type="ECO:0000256" key="7">
    <source>
        <dbReference type="ARBA" id="ARBA00022860"/>
    </source>
</evidence>
<dbReference type="GO" id="GO:0005737">
    <property type="term" value="C:cytoplasm"/>
    <property type="evidence" value="ECO:0007669"/>
    <property type="project" value="EnsemblFungi"/>
</dbReference>
<proteinExistence type="inferred from homology"/>
<name>H2B040_KAZAF</name>
<dbReference type="AlphaFoldDB" id="H2B040"/>